<proteinExistence type="predicted"/>
<protein>
    <submittedName>
        <fullName evidence="1">Uncharacterized protein</fullName>
    </submittedName>
</protein>
<evidence type="ECO:0000313" key="2">
    <source>
        <dbReference type="Proteomes" id="UP001597180"/>
    </source>
</evidence>
<name>A0ABW3UL43_9BACL</name>
<keyword evidence="2" id="KW-1185">Reference proteome</keyword>
<gene>
    <name evidence="1" type="ORF">ACFQ4B_10625</name>
</gene>
<comment type="caution">
    <text evidence="1">The sequence shown here is derived from an EMBL/GenBank/DDBJ whole genome shotgun (WGS) entry which is preliminary data.</text>
</comment>
<evidence type="ECO:0000313" key="1">
    <source>
        <dbReference type="EMBL" id="MFD1220576.1"/>
    </source>
</evidence>
<dbReference type="Proteomes" id="UP001597180">
    <property type="component" value="Unassembled WGS sequence"/>
</dbReference>
<dbReference type="RefSeq" id="WP_256865430.1">
    <property type="nucleotide sequence ID" value="NZ_BAABJG010000006.1"/>
</dbReference>
<organism evidence="1 2">
    <name type="scientific">Paenibacillus vulneris</name>
    <dbReference type="NCBI Taxonomy" id="1133364"/>
    <lineage>
        <taxon>Bacteria</taxon>
        <taxon>Bacillati</taxon>
        <taxon>Bacillota</taxon>
        <taxon>Bacilli</taxon>
        <taxon>Bacillales</taxon>
        <taxon>Paenibacillaceae</taxon>
        <taxon>Paenibacillus</taxon>
    </lineage>
</organism>
<accession>A0ABW3UL43</accession>
<dbReference type="EMBL" id="JBHTLU010000013">
    <property type="protein sequence ID" value="MFD1220576.1"/>
    <property type="molecule type" value="Genomic_DNA"/>
</dbReference>
<sequence length="40" mass="4659">MLIFICLLLPALLVSLILIGMYCWGMRGEYSYTGFRSEKR</sequence>
<reference evidence="2" key="1">
    <citation type="journal article" date="2019" name="Int. J. Syst. Evol. Microbiol.">
        <title>The Global Catalogue of Microorganisms (GCM) 10K type strain sequencing project: providing services to taxonomists for standard genome sequencing and annotation.</title>
        <authorList>
            <consortium name="The Broad Institute Genomics Platform"/>
            <consortium name="The Broad Institute Genome Sequencing Center for Infectious Disease"/>
            <person name="Wu L."/>
            <person name="Ma J."/>
        </authorList>
    </citation>
    <scope>NUCLEOTIDE SEQUENCE [LARGE SCALE GENOMIC DNA]</scope>
    <source>
        <strain evidence="2">CCUG 53270</strain>
    </source>
</reference>